<dbReference type="GeneID" id="7825887"/>
<feature type="compositionally biased region" description="Polar residues" evidence="1">
    <location>
        <begin position="1042"/>
        <end position="1053"/>
    </location>
</feature>
<feature type="compositionally biased region" description="Low complexity" evidence="1">
    <location>
        <begin position="623"/>
        <end position="633"/>
    </location>
</feature>
<feature type="compositionally biased region" description="Basic and acidic residues" evidence="1">
    <location>
        <begin position="573"/>
        <end position="590"/>
    </location>
</feature>
<feature type="compositionally biased region" description="Basic and acidic residues" evidence="1">
    <location>
        <begin position="382"/>
        <end position="400"/>
    </location>
</feature>
<organism evidence="2 3">
    <name type="scientific">Tetrahymena thermophila (strain SB210)</name>
    <dbReference type="NCBI Taxonomy" id="312017"/>
    <lineage>
        <taxon>Eukaryota</taxon>
        <taxon>Sar</taxon>
        <taxon>Alveolata</taxon>
        <taxon>Ciliophora</taxon>
        <taxon>Intramacronucleata</taxon>
        <taxon>Oligohymenophorea</taxon>
        <taxon>Hymenostomatida</taxon>
        <taxon>Tetrahymenina</taxon>
        <taxon>Tetrahymenidae</taxon>
        <taxon>Tetrahymena</taxon>
    </lineage>
</organism>
<evidence type="ECO:0000313" key="2">
    <source>
        <dbReference type="EMBL" id="EAR96366.2"/>
    </source>
</evidence>
<feature type="region of interest" description="Disordered" evidence="1">
    <location>
        <begin position="791"/>
        <end position="816"/>
    </location>
</feature>
<reference evidence="3" key="1">
    <citation type="journal article" date="2006" name="PLoS Biol.">
        <title>Macronuclear genome sequence of the ciliate Tetrahymena thermophila, a model eukaryote.</title>
        <authorList>
            <person name="Eisen J.A."/>
            <person name="Coyne R.S."/>
            <person name="Wu M."/>
            <person name="Wu D."/>
            <person name="Thiagarajan M."/>
            <person name="Wortman J.R."/>
            <person name="Badger J.H."/>
            <person name="Ren Q."/>
            <person name="Amedeo P."/>
            <person name="Jones K.M."/>
            <person name="Tallon L.J."/>
            <person name="Delcher A.L."/>
            <person name="Salzberg S.L."/>
            <person name="Silva J.C."/>
            <person name="Haas B.J."/>
            <person name="Majoros W.H."/>
            <person name="Farzad M."/>
            <person name="Carlton J.M."/>
            <person name="Smith R.K. Jr."/>
            <person name="Garg J."/>
            <person name="Pearlman R.E."/>
            <person name="Karrer K.M."/>
            <person name="Sun L."/>
            <person name="Manning G."/>
            <person name="Elde N.C."/>
            <person name="Turkewitz A.P."/>
            <person name="Asai D.J."/>
            <person name="Wilkes D.E."/>
            <person name="Wang Y."/>
            <person name="Cai H."/>
            <person name="Collins K."/>
            <person name="Stewart B.A."/>
            <person name="Lee S.R."/>
            <person name="Wilamowska K."/>
            <person name="Weinberg Z."/>
            <person name="Ruzzo W.L."/>
            <person name="Wloga D."/>
            <person name="Gaertig J."/>
            <person name="Frankel J."/>
            <person name="Tsao C.-C."/>
            <person name="Gorovsky M.A."/>
            <person name="Keeling P.J."/>
            <person name="Waller R.F."/>
            <person name="Patron N.J."/>
            <person name="Cherry J.M."/>
            <person name="Stover N.A."/>
            <person name="Krieger C.J."/>
            <person name="del Toro C."/>
            <person name="Ryder H.F."/>
            <person name="Williamson S.C."/>
            <person name="Barbeau R.A."/>
            <person name="Hamilton E.P."/>
            <person name="Orias E."/>
        </authorList>
    </citation>
    <scope>NUCLEOTIDE SEQUENCE [LARGE SCALE GENOMIC DNA]</scope>
    <source>
        <strain evidence="3">SB210</strain>
    </source>
</reference>
<feature type="compositionally biased region" description="Basic and acidic residues" evidence="1">
    <location>
        <begin position="642"/>
        <end position="652"/>
    </location>
</feature>
<feature type="compositionally biased region" description="Polar residues" evidence="1">
    <location>
        <begin position="834"/>
        <end position="846"/>
    </location>
</feature>
<keyword evidence="3" id="KW-1185">Reference proteome</keyword>
<dbReference type="AlphaFoldDB" id="I7M804"/>
<dbReference type="KEGG" id="tet:TTHERM_00189350"/>
<feature type="compositionally biased region" description="Polar residues" evidence="1">
    <location>
        <begin position="791"/>
        <end position="814"/>
    </location>
</feature>
<dbReference type="InParanoid" id="I7M804"/>
<feature type="region of interest" description="Disordered" evidence="1">
    <location>
        <begin position="1002"/>
        <end position="1053"/>
    </location>
</feature>
<proteinExistence type="predicted"/>
<dbReference type="STRING" id="312017.I7M804"/>
<feature type="region of interest" description="Disordered" evidence="1">
    <location>
        <begin position="623"/>
        <end position="652"/>
    </location>
</feature>
<evidence type="ECO:0000256" key="1">
    <source>
        <dbReference type="SAM" id="MobiDB-lite"/>
    </source>
</evidence>
<dbReference type="EMBL" id="GG662693">
    <property type="protein sequence ID" value="EAR96366.2"/>
    <property type="molecule type" value="Genomic_DNA"/>
</dbReference>
<feature type="region of interest" description="Disordered" evidence="1">
    <location>
        <begin position="566"/>
        <end position="590"/>
    </location>
</feature>
<feature type="compositionally biased region" description="Low complexity" evidence="1">
    <location>
        <begin position="485"/>
        <end position="499"/>
    </location>
</feature>
<feature type="compositionally biased region" description="Polar residues" evidence="1">
    <location>
        <begin position="1017"/>
        <end position="1035"/>
    </location>
</feature>
<dbReference type="Proteomes" id="UP000009168">
    <property type="component" value="Unassembled WGS sequence"/>
</dbReference>
<sequence length="1190" mass="141082">MIFSDRGRKKTNFFSKDPMSYSPDGKYIKHFEVPSPTQFKPYDGQKQYSLEKNQPGGLFFDQDSRRKEHDKMKQEYFDYCQYMMSLGKQPKSQQQFHNDIMNLAARPSTRDLKQAKQKFYAQELQRQIDEKNQQRFASQGDRNQANQKYIDVNKNNEVQVFDLQSASNQFLTPIKKIYGGSGDPIYDEYGNINANIRGISEQLHQGNSISFSPMRNNNKNVKGSRTTLGEGYFQEHKISNLKSQLKKQQQLQHQMEQEGKSIMDKMFDRQEERQLNRLQRHNEYMKDIERQMQNDINIFSNNLTQQDRMMKMANDYHYSQSDNKPQQKSIFQEMSDENQVRKMKRDMQLEQYNNDLQEQIELKKQQKKMQNEIDKIKEKKEEEKLQKEREDLRKQMENETKKRKKIIQDTDNENLKILEQQKKLQKNYQKLQEKQNHLINEAVEMQNKLKQNTSTQSRKMSQPLIEVPPLNSFESQQKWNQNQGNQSPIYQQSPQQNSIQSPKEIFPINSLQFNQLKQKPSQYPPISAVNPVQKLYENSQKLKEAQQNSQNEDLLNLRQELQNQTKKIQQDLQKMKEDMSNQQKETDKKQLNALQSQERLIVNEIAKIENQIKQQLEDQKKALQQQQQQQQQLSPSKINNQYEKKSRQSSKDFLKEAQDDMLKQLHEQQKQFLEEHKRRMREEKQKHDSETQKHTTEKMIQDLSVELQKKDFKEEMRYKILKNKIKDMDNAQNSNALFLKTALATMQQTPRTQNEEFGNRQAKHNLTYHEGDNDFRNFPILEQHFHHNPKDQQNYYTHRSQQSPQSPGLSYNDGNKTERKEKQGIITQHFHYDQFQTPRRPLSSQQGKKHSIKQNSMINSSIQTYPINYQDSGFQVDSKMFVKELQPLPEPVCRKKRSCSRQNMAQSQLSYNGRPSTQIYLPQMKRRESLDLGQYDNIKNKINRTKYQNQNFDQSYPNTLSYIDQWNQKQIKQQNNPIDSNNLANQTMSDYLNNTLLQSQPQYNNKDQYSNKKYPHSQYQSTNQNNPKLRSSSLLTERDQQQTEPNPNTLLENSNLINQNLDILDAIVKASNHNRTKSSQKRSVNRYYALKQKELEKEQELSQNLYSPYEGESPETGLDLYSNKSQSPYLPQFRNSQNSTQVRTTPWNNKSLRQSPQDSKLGSAERVIDKLDGVLKDIKSGNLLSKKDEM</sequence>
<gene>
    <name evidence="2" type="ORF">TTHERM_00189350</name>
</gene>
<name>I7M804_TETTS</name>
<protein>
    <submittedName>
        <fullName evidence="2">Uncharacterized protein</fullName>
    </submittedName>
</protein>
<feature type="region of interest" description="Disordered" evidence="1">
    <location>
        <begin position="831"/>
        <end position="853"/>
    </location>
</feature>
<feature type="compositionally biased region" description="Polar residues" evidence="1">
    <location>
        <begin position="475"/>
        <end position="484"/>
    </location>
</feature>
<accession>I7M804</accession>
<evidence type="ECO:0000313" key="3">
    <source>
        <dbReference type="Proteomes" id="UP000009168"/>
    </source>
</evidence>
<dbReference type="RefSeq" id="XP_001016611.2">
    <property type="nucleotide sequence ID" value="XM_001016611.2"/>
</dbReference>
<feature type="region of interest" description="Disordered" evidence="1">
    <location>
        <begin position="475"/>
        <end position="499"/>
    </location>
</feature>
<feature type="region of interest" description="Disordered" evidence="1">
    <location>
        <begin position="1107"/>
        <end position="1164"/>
    </location>
</feature>
<feature type="compositionally biased region" description="Polar residues" evidence="1">
    <location>
        <begin position="1122"/>
        <end position="1160"/>
    </location>
</feature>
<feature type="region of interest" description="Disordered" evidence="1">
    <location>
        <begin position="382"/>
        <end position="405"/>
    </location>
</feature>